<sequence length="206" mass="22303">MDAFLQSLHSLVVEHRLLVCAILAVITLLEALMLVGVLIPIMAVMLTAGALIATGSLHPVEVIVWCSVGAALGDAISYLMGRHMGAWAVRHPVLAKHRRTVARARLYTRRYGVLALAVARYLGPLRPFVPMAAGMTRMRDWTFHAANTVTAPVWVITVLAPGYLAARHLGYWKPDPVLLTAVIVGVLLLVATVALVRRPKAQPSKA</sequence>
<feature type="transmembrane region" description="Helical" evidence="7">
    <location>
        <begin position="145"/>
        <end position="165"/>
    </location>
</feature>
<organism evidence="10 11">
    <name type="scientific">Caulobacter flavus</name>
    <dbReference type="NCBI Taxonomy" id="1679497"/>
    <lineage>
        <taxon>Bacteria</taxon>
        <taxon>Pseudomonadati</taxon>
        <taxon>Pseudomonadota</taxon>
        <taxon>Alphaproteobacteria</taxon>
        <taxon>Caulobacterales</taxon>
        <taxon>Caulobacteraceae</taxon>
        <taxon>Caulobacter</taxon>
    </lineage>
</organism>
<feature type="transmembrane region" description="Helical" evidence="7">
    <location>
        <begin position="17"/>
        <end position="42"/>
    </location>
</feature>
<name>A0A2N5CMJ1_9CAUL</name>
<protein>
    <submittedName>
        <fullName evidence="10">DedA family protein</fullName>
    </submittedName>
</protein>
<keyword evidence="4 7" id="KW-0812">Transmembrane</keyword>
<evidence type="ECO:0000313" key="9">
    <source>
        <dbReference type="EMBL" id="AYV45715.1"/>
    </source>
</evidence>
<feature type="transmembrane region" description="Helical" evidence="7">
    <location>
        <begin position="177"/>
        <end position="196"/>
    </location>
</feature>
<evidence type="ECO:0000256" key="6">
    <source>
        <dbReference type="ARBA" id="ARBA00023136"/>
    </source>
</evidence>
<dbReference type="PANTHER" id="PTHR30353">
    <property type="entry name" value="INNER MEMBRANE PROTEIN DEDA-RELATED"/>
    <property type="match status" value="1"/>
</dbReference>
<comment type="similarity">
    <text evidence="2 7">Belongs to the DedA family.</text>
</comment>
<dbReference type="InterPro" id="IPR032818">
    <property type="entry name" value="DedA-like"/>
</dbReference>
<dbReference type="InterPro" id="IPR032816">
    <property type="entry name" value="VTT_dom"/>
</dbReference>
<feature type="domain" description="VTT" evidence="8">
    <location>
        <begin position="39"/>
        <end position="163"/>
    </location>
</feature>
<dbReference type="Proteomes" id="UP000281192">
    <property type="component" value="Chromosome"/>
</dbReference>
<dbReference type="KEGG" id="cfh:C1707_05325"/>
<gene>
    <name evidence="9" type="ORF">C1707_05325</name>
    <name evidence="10" type="ORF">CFHF_22980</name>
</gene>
<dbReference type="EMBL" id="PJRQ01000046">
    <property type="protein sequence ID" value="PLR07245.1"/>
    <property type="molecule type" value="Genomic_DNA"/>
</dbReference>
<keyword evidence="12" id="KW-1185">Reference proteome</keyword>
<dbReference type="AlphaFoldDB" id="A0A2N5CMJ1"/>
<evidence type="ECO:0000256" key="2">
    <source>
        <dbReference type="ARBA" id="ARBA00010792"/>
    </source>
</evidence>
<evidence type="ECO:0000259" key="8">
    <source>
        <dbReference type="Pfam" id="PF09335"/>
    </source>
</evidence>
<evidence type="ECO:0000256" key="7">
    <source>
        <dbReference type="RuleBase" id="RU367016"/>
    </source>
</evidence>
<keyword evidence="6 7" id="KW-0472">Membrane</keyword>
<evidence type="ECO:0000313" key="10">
    <source>
        <dbReference type="EMBL" id="PLR07245.1"/>
    </source>
</evidence>
<dbReference type="Pfam" id="PF09335">
    <property type="entry name" value="VTT_dom"/>
    <property type="match status" value="1"/>
</dbReference>
<evidence type="ECO:0000256" key="5">
    <source>
        <dbReference type="ARBA" id="ARBA00022989"/>
    </source>
</evidence>
<proteinExistence type="inferred from homology"/>
<dbReference type="EMBL" id="CP026100">
    <property type="protein sequence ID" value="AYV45715.1"/>
    <property type="molecule type" value="Genomic_DNA"/>
</dbReference>
<dbReference type="Proteomes" id="UP000234483">
    <property type="component" value="Unassembled WGS sequence"/>
</dbReference>
<feature type="transmembrane region" description="Helical" evidence="7">
    <location>
        <begin position="62"/>
        <end position="81"/>
    </location>
</feature>
<evidence type="ECO:0000256" key="3">
    <source>
        <dbReference type="ARBA" id="ARBA00022475"/>
    </source>
</evidence>
<comment type="subcellular location">
    <subcellularLocation>
        <location evidence="1 7">Cell membrane</location>
        <topology evidence="1 7">Multi-pass membrane protein</topology>
    </subcellularLocation>
</comment>
<dbReference type="OrthoDB" id="9801622at2"/>
<accession>A0A2N5CMJ1</accession>
<reference evidence="9 12" key="2">
    <citation type="submission" date="2018-01" db="EMBL/GenBank/DDBJ databases">
        <title>Complete genome sequence of Caulobacter flavus RHGG3.</title>
        <authorList>
            <person name="Yang E."/>
        </authorList>
    </citation>
    <scope>NUCLEOTIDE SEQUENCE [LARGE SCALE GENOMIC DNA]</scope>
    <source>
        <strain evidence="9 12">RHGG3</strain>
    </source>
</reference>
<dbReference type="PANTHER" id="PTHR30353:SF15">
    <property type="entry name" value="INNER MEMBRANE PROTEIN YABI"/>
    <property type="match status" value="1"/>
</dbReference>
<dbReference type="RefSeq" id="WP_101715266.1">
    <property type="nucleotide sequence ID" value="NZ_CP026100.1"/>
</dbReference>
<evidence type="ECO:0000256" key="4">
    <source>
        <dbReference type="ARBA" id="ARBA00022692"/>
    </source>
</evidence>
<evidence type="ECO:0000256" key="1">
    <source>
        <dbReference type="ARBA" id="ARBA00004651"/>
    </source>
</evidence>
<keyword evidence="5 7" id="KW-1133">Transmembrane helix</keyword>
<evidence type="ECO:0000313" key="12">
    <source>
        <dbReference type="Proteomes" id="UP000281192"/>
    </source>
</evidence>
<reference evidence="10 11" key="1">
    <citation type="submission" date="2017-12" db="EMBL/GenBank/DDBJ databases">
        <title>The genome sequence of Caulobacter flavus CGMCC1 15093.</title>
        <authorList>
            <person name="Gao J."/>
            <person name="Mao X."/>
            <person name="Sun J."/>
        </authorList>
    </citation>
    <scope>NUCLEOTIDE SEQUENCE [LARGE SCALE GENOMIC DNA]</scope>
    <source>
        <strain evidence="10 11">CGMCC1 15093</strain>
    </source>
</reference>
<dbReference type="GO" id="GO:0005886">
    <property type="term" value="C:plasma membrane"/>
    <property type="evidence" value="ECO:0007669"/>
    <property type="project" value="UniProtKB-SubCell"/>
</dbReference>
<keyword evidence="3 7" id="KW-1003">Cell membrane</keyword>
<evidence type="ECO:0000313" key="11">
    <source>
        <dbReference type="Proteomes" id="UP000234483"/>
    </source>
</evidence>